<dbReference type="AlphaFoldDB" id="A0A8J6GJL8"/>
<dbReference type="InterPro" id="IPR045363">
    <property type="entry name" value="CERK_C"/>
</dbReference>
<dbReference type="PANTHER" id="PTHR12358">
    <property type="entry name" value="SPHINGOSINE KINASE"/>
    <property type="match status" value="1"/>
</dbReference>
<organism evidence="3 4">
    <name type="scientific">Microtus ochrogaster</name>
    <name type="common">Prairie vole</name>
    <dbReference type="NCBI Taxonomy" id="79684"/>
    <lineage>
        <taxon>Eukaryota</taxon>
        <taxon>Metazoa</taxon>
        <taxon>Chordata</taxon>
        <taxon>Craniata</taxon>
        <taxon>Vertebrata</taxon>
        <taxon>Euteleostomi</taxon>
        <taxon>Mammalia</taxon>
        <taxon>Eutheria</taxon>
        <taxon>Euarchontoglires</taxon>
        <taxon>Glires</taxon>
        <taxon>Rodentia</taxon>
        <taxon>Myomorpha</taxon>
        <taxon>Muroidea</taxon>
        <taxon>Cricetidae</taxon>
        <taxon>Arvicolinae</taxon>
        <taxon>Microtus</taxon>
    </lineage>
</organism>
<dbReference type="InterPro" id="IPR016064">
    <property type="entry name" value="NAD/diacylglycerol_kinase_sf"/>
</dbReference>
<dbReference type="GO" id="GO:0016020">
    <property type="term" value="C:membrane"/>
    <property type="evidence" value="ECO:0007669"/>
    <property type="project" value="GOC"/>
</dbReference>
<feature type="domain" description="DAGKc" evidence="2">
    <location>
        <begin position="124"/>
        <end position="234"/>
    </location>
</feature>
<proteinExistence type="predicted"/>
<dbReference type="Proteomes" id="UP000710432">
    <property type="component" value="Unassembled WGS sequence"/>
</dbReference>
<dbReference type="Pfam" id="PF19280">
    <property type="entry name" value="CERK_C"/>
    <property type="match status" value="1"/>
</dbReference>
<evidence type="ECO:0000313" key="3">
    <source>
        <dbReference type="EMBL" id="KAH0512120.1"/>
    </source>
</evidence>
<accession>A0A8J6GJL8</accession>
<name>A0A8J6GJL8_MICOH</name>
<comment type="caution">
    <text evidence="3">The sequence shown here is derived from an EMBL/GenBank/DDBJ whole genome shotgun (WGS) entry which is preliminary data.</text>
</comment>
<keyword evidence="3" id="KW-0418">Kinase</keyword>
<reference evidence="3" key="1">
    <citation type="submission" date="2020-03" db="EMBL/GenBank/DDBJ databases">
        <title>Studies in the Genomics of Life Span.</title>
        <authorList>
            <person name="Glass D."/>
        </authorList>
    </citation>
    <scope>NUCLEOTIDE SEQUENCE</scope>
    <source>
        <strain evidence="3">LTLLF</strain>
        <tissue evidence="3">Muscle</tissue>
    </source>
</reference>
<dbReference type="EMBL" id="JAATJU010022090">
    <property type="protein sequence ID" value="KAH0512120.1"/>
    <property type="molecule type" value="Genomic_DNA"/>
</dbReference>
<dbReference type="GO" id="GO:0006665">
    <property type="term" value="P:sphingolipid metabolic process"/>
    <property type="evidence" value="ECO:0007669"/>
    <property type="project" value="TreeGrafter"/>
</dbReference>
<protein>
    <submittedName>
        <fullName evidence="3">Ceramide kinase-like protein</fullName>
    </submittedName>
</protein>
<gene>
    <name evidence="3" type="ORF">LTLLF_146890</name>
</gene>
<evidence type="ECO:0000259" key="2">
    <source>
        <dbReference type="PROSITE" id="PS50146"/>
    </source>
</evidence>
<dbReference type="GO" id="GO:0001727">
    <property type="term" value="F:lipid kinase activity"/>
    <property type="evidence" value="ECO:0007669"/>
    <property type="project" value="TreeGrafter"/>
</dbReference>
<feature type="region of interest" description="Disordered" evidence="1">
    <location>
        <begin position="344"/>
        <end position="364"/>
    </location>
</feature>
<evidence type="ECO:0000256" key="1">
    <source>
        <dbReference type="SAM" id="MobiDB-lite"/>
    </source>
</evidence>
<keyword evidence="3" id="KW-0808">Transferase</keyword>
<sequence length="419" mass="46433">MIPSTILQLADATVALDSFAITGGSKCHPTGREESIELEGIFSVKLKRRCSVKQSGQGTLLGITLFICMKEQPNKLKDSTLDLINLSEDHCDIWFREFKKILEGTYPSREFSLNMVFIDAGFPSRPKALKILLNPQSHRKESVQVYYEKVEPLLKLAGIKTDVTITEYEGHALSLLEGCELQGFDGIVCVGGDGSASEAAHALLLRAQKDAGVDLDHLLTPMRAQLPLGLIPAGHIQSVDACSFSSAGKLLRFGFSAMFGFGGRTLALAEKYRWMSPSQRRDFAVLKALAKLQLNNGSMALIVVRNTTRQEFVKHLKRYSSIKNQFNFPFVETYTIEEVKIHPKSHSNGHNQEEEGGDQATLPENTFPWNVDGDLMEAASEVHIRNAGEDQAGKVITKVLEQSQMMKFWSFSLLAVVLL</sequence>
<dbReference type="InterPro" id="IPR050187">
    <property type="entry name" value="Lipid_Phosphate_FormReg"/>
</dbReference>
<evidence type="ECO:0000313" key="4">
    <source>
        <dbReference type="Proteomes" id="UP000710432"/>
    </source>
</evidence>
<dbReference type="Gene3D" id="3.40.50.10330">
    <property type="entry name" value="Probable inorganic polyphosphate/atp-NAD kinase, domain 1"/>
    <property type="match status" value="1"/>
</dbReference>
<dbReference type="PANTHER" id="PTHR12358:SF26">
    <property type="entry name" value="CERAMIDE KINASE-LIKE PROTEIN"/>
    <property type="match status" value="1"/>
</dbReference>
<dbReference type="InterPro" id="IPR017438">
    <property type="entry name" value="ATP-NAD_kinase_N"/>
</dbReference>
<dbReference type="InterPro" id="IPR001206">
    <property type="entry name" value="Diacylglycerol_kinase_cat_dom"/>
</dbReference>
<dbReference type="PROSITE" id="PS50146">
    <property type="entry name" value="DAGK"/>
    <property type="match status" value="1"/>
</dbReference>
<dbReference type="Pfam" id="PF00781">
    <property type="entry name" value="DAGK_cat"/>
    <property type="match status" value="1"/>
</dbReference>
<dbReference type="Gene3D" id="2.60.200.40">
    <property type="match status" value="1"/>
</dbReference>
<dbReference type="SUPFAM" id="SSF111331">
    <property type="entry name" value="NAD kinase/diacylglycerol kinase-like"/>
    <property type="match status" value="1"/>
</dbReference>